<dbReference type="InterPro" id="IPR029058">
    <property type="entry name" value="AB_hydrolase_fold"/>
</dbReference>
<dbReference type="Proteomes" id="UP001231362">
    <property type="component" value="Unassembled WGS sequence"/>
</dbReference>
<evidence type="ECO:0000313" key="3">
    <source>
        <dbReference type="Proteomes" id="UP001231362"/>
    </source>
</evidence>
<dbReference type="InterPro" id="IPR000073">
    <property type="entry name" value="AB_hydrolase_1"/>
</dbReference>
<keyword evidence="3" id="KW-1185">Reference proteome</keyword>
<organism evidence="2 3">
    <name type="scientific">Anoxybacillus andreesenii</name>
    <dbReference type="NCBI Taxonomy" id="1325932"/>
    <lineage>
        <taxon>Bacteria</taxon>
        <taxon>Bacillati</taxon>
        <taxon>Bacillota</taxon>
        <taxon>Bacilli</taxon>
        <taxon>Bacillales</taxon>
        <taxon>Anoxybacillaceae</taxon>
        <taxon>Anoxybacillus</taxon>
    </lineage>
</organism>
<name>A0ABT9V0B5_9BACL</name>
<accession>A0ABT9V0B5</accession>
<protein>
    <submittedName>
        <fullName evidence="2">Pimeloyl-ACP methyl ester carboxylesterase</fullName>
    </submittedName>
</protein>
<dbReference type="PRINTS" id="PR00111">
    <property type="entry name" value="ABHYDROLASE"/>
</dbReference>
<gene>
    <name evidence="2" type="ORF">J2S07_000696</name>
</gene>
<dbReference type="SUPFAM" id="SSF53474">
    <property type="entry name" value="alpha/beta-Hydrolases"/>
    <property type="match status" value="1"/>
</dbReference>
<dbReference type="RefSeq" id="WP_307148996.1">
    <property type="nucleotide sequence ID" value="NZ_JAUSTU010000002.1"/>
</dbReference>
<reference evidence="2 3" key="1">
    <citation type="submission" date="2023-07" db="EMBL/GenBank/DDBJ databases">
        <title>Genomic Encyclopedia of Type Strains, Phase IV (KMG-IV): sequencing the most valuable type-strain genomes for metagenomic binning, comparative biology and taxonomic classification.</title>
        <authorList>
            <person name="Goeker M."/>
        </authorList>
    </citation>
    <scope>NUCLEOTIDE SEQUENCE [LARGE SCALE GENOMIC DNA]</scope>
    <source>
        <strain evidence="2 3">DSM 23948</strain>
    </source>
</reference>
<dbReference type="EMBL" id="JAUSTU010000002">
    <property type="protein sequence ID" value="MDQ0154392.1"/>
    <property type="molecule type" value="Genomic_DNA"/>
</dbReference>
<dbReference type="Pfam" id="PF00561">
    <property type="entry name" value="Abhydrolase_1"/>
    <property type="match status" value="1"/>
</dbReference>
<dbReference type="Gene3D" id="3.40.50.1820">
    <property type="entry name" value="alpha/beta hydrolase"/>
    <property type="match status" value="1"/>
</dbReference>
<evidence type="ECO:0000313" key="2">
    <source>
        <dbReference type="EMBL" id="MDQ0154392.1"/>
    </source>
</evidence>
<sequence length="295" mass="33065">MKDYSIDLKDGRKIGIAEYGKPDGIPVMFFHGTPGSRLLYEGDDEVSMKLGVRLISLDRPGFGESTPKPNRTLLDWPDDVEEVADSLGLGRFSVIGVSGGGAYAAACAYKIPNRLYSVALVSSATPFVNGKAPQTMMRANKIAFFLSRKAPWLVKMSYKAQKKLLEEQPVKFMQHTKEGNKHLHEWDRQFLQTDEQVRSLMMHFGEAFKYSVDECANEPALLSKPWGFSFGDILAPVDIWHGEEDQMAPVVEMKKHAPTVPNGEAHYIPKAGHFLTDDEKIWEAILQTIKEKCSE</sequence>
<proteinExistence type="predicted"/>
<dbReference type="PANTHER" id="PTHR45763:SF46">
    <property type="entry name" value="AB HYDROLASE-1 DOMAIN-CONTAINING PROTEIN"/>
    <property type="match status" value="1"/>
</dbReference>
<feature type="domain" description="AB hydrolase-1" evidence="1">
    <location>
        <begin position="26"/>
        <end position="278"/>
    </location>
</feature>
<comment type="caution">
    <text evidence="2">The sequence shown here is derived from an EMBL/GenBank/DDBJ whole genome shotgun (WGS) entry which is preliminary data.</text>
</comment>
<dbReference type="PANTHER" id="PTHR45763">
    <property type="entry name" value="HYDROLASE, ALPHA/BETA FOLD FAMILY PROTEIN, EXPRESSED-RELATED"/>
    <property type="match status" value="1"/>
</dbReference>
<evidence type="ECO:0000259" key="1">
    <source>
        <dbReference type="Pfam" id="PF00561"/>
    </source>
</evidence>